<dbReference type="AlphaFoldDB" id="A0A9P6E5W6"/>
<feature type="compositionally biased region" description="Polar residues" evidence="1">
    <location>
        <begin position="185"/>
        <end position="198"/>
    </location>
</feature>
<dbReference type="Proteomes" id="UP000807306">
    <property type="component" value="Unassembled WGS sequence"/>
</dbReference>
<organism evidence="2 3">
    <name type="scientific">Crepidotus variabilis</name>
    <dbReference type="NCBI Taxonomy" id="179855"/>
    <lineage>
        <taxon>Eukaryota</taxon>
        <taxon>Fungi</taxon>
        <taxon>Dikarya</taxon>
        <taxon>Basidiomycota</taxon>
        <taxon>Agaricomycotina</taxon>
        <taxon>Agaricomycetes</taxon>
        <taxon>Agaricomycetidae</taxon>
        <taxon>Agaricales</taxon>
        <taxon>Agaricineae</taxon>
        <taxon>Crepidotaceae</taxon>
        <taxon>Crepidotus</taxon>
    </lineage>
</organism>
<comment type="caution">
    <text evidence="2">The sequence shown here is derived from an EMBL/GenBank/DDBJ whole genome shotgun (WGS) entry which is preliminary data.</text>
</comment>
<gene>
    <name evidence="2" type="ORF">CPB83DRAFT_65033</name>
</gene>
<dbReference type="EMBL" id="MU157925">
    <property type="protein sequence ID" value="KAF9523117.1"/>
    <property type="molecule type" value="Genomic_DNA"/>
</dbReference>
<sequence>MPFLGHLRYPDRQSKDRLHGATRSSKGDLLEINKQHDPMSSRLPVETIALIFQYCLPTIPPFESLKDSDELDWSFAQIRRGLTSVNRDWRDIAYSTPELWDSLFLHANIVSLPLDCFATVLTNMRRNLQNSRTLPLTIRLCIRYHTSHFSEHSLRLLNIVCEQACRWKKLYISAPERVLTGITKSTSDLNEGSPTSAGSGACAQEMPK</sequence>
<keyword evidence="3" id="KW-1185">Reference proteome</keyword>
<dbReference type="OrthoDB" id="3365698at2759"/>
<evidence type="ECO:0008006" key="4">
    <source>
        <dbReference type="Google" id="ProtNLM"/>
    </source>
</evidence>
<evidence type="ECO:0000256" key="1">
    <source>
        <dbReference type="SAM" id="MobiDB-lite"/>
    </source>
</evidence>
<protein>
    <recommendedName>
        <fullName evidence="4">F-box domain-containing protein</fullName>
    </recommendedName>
</protein>
<reference evidence="2" key="1">
    <citation type="submission" date="2020-11" db="EMBL/GenBank/DDBJ databases">
        <authorList>
            <consortium name="DOE Joint Genome Institute"/>
            <person name="Ahrendt S."/>
            <person name="Riley R."/>
            <person name="Andreopoulos W."/>
            <person name="Labutti K."/>
            <person name="Pangilinan J."/>
            <person name="Ruiz-Duenas F.J."/>
            <person name="Barrasa J.M."/>
            <person name="Sanchez-Garcia M."/>
            <person name="Camarero S."/>
            <person name="Miyauchi S."/>
            <person name="Serrano A."/>
            <person name="Linde D."/>
            <person name="Babiker R."/>
            <person name="Drula E."/>
            <person name="Ayuso-Fernandez I."/>
            <person name="Pacheco R."/>
            <person name="Padilla G."/>
            <person name="Ferreira P."/>
            <person name="Barriuso J."/>
            <person name="Kellner H."/>
            <person name="Castanera R."/>
            <person name="Alfaro M."/>
            <person name="Ramirez L."/>
            <person name="Pisabarro A.G."/>
            <person name="Kuo A."/>
            <person name="Tritt A."/>
            <person name="Lipzen A."/>
            <person name="He G."/>
            <person name="Yan M."/>
            <person name="Ng V."/>
            <person name="Cullen D."/>
            <person name="Martin F."/>
            <person name="Rosso M.-N."/>
            <person name="Henrissat B."/>
            <person name="Hibbett D."/>
            <person name="Martinez A.T."/>
            <person name="Grigoriev I.V."/>
        </authorList>
    </citation>
    <scope>NUCLEOTIDE SEQUENCE</scope>
    <source>
        <strain evidence="2">CBS 506.95</strain>
    </source>
</reference>
<accession>A0A9P6E5W6</accession>
<evidence type="ECO:0000313" key="3">
    <source>
        <dbReference type="Proteomes" id="UP000807306"/>
    </source>
</evidence>
<feature type="region of interest" description="Disordered" evidence="1">
    <location>
        <begin position="185"/>
        <end position="208"/>
    </location>
</feature>
<evidence type="ECO:0000313" key="2">
    <source>
        <dbReference type="EMBL" id="KAF9523117.1"/>
    </source>
</evidence>
<name>A0A9P6E5W6_9AGAR</name>
<proteinExistence type="predicted"/>